<dbReference type="OrthoDB" id="251770at2759"/>
<dbReference type="PANTHER" id="PTHR13561:SF20">
    <property type="entry name" value="DNA TOPOISOMERASE 2-BINDING PROTEIN 1"/>
    <property type="match status" value="1"/>
</dbReference>
<dbReference type="CDD" id="cd17723">
    <property type="entry name" value="BRCT_Rad4_rpt4"/>
    <property type="match status" value="1"/>
</dbReference>
<feature type="compositionally biased region" description="Pro residues" evidence="2">
    <location>
        <begin position="604"/>
        <end position="614"/>
    </location>
</feature>
<evidence type="ECO:0000313" key="4">
    <source>
        <dbReference type="EMBL" id="OAL70501.1"/>
    </source>
</evidence>
<feature type="domain" description="BRCT" evidence="3">
    <location>
        <begin position="111"/>
        <end position="200"/>
    </location>
</feature>
<accession>A0A178FDI7</accession>
<dbReference type="EMBL" id="LHPN01000009">
    <property type="protein sequence ID" value="OAL70501.1"/>
    <property type="molecule type" value="Genomic_DNA"/>
</dbReference>
<dbReference type="SUPFAM" id="SSF52113">
    <property type="entry name" value="BRCT domain"/>
    <property type="match status" value="4"/>
</dbReference>
<sequence>MIIRASEDEEWPKMQNSELPLAGVILCCTSILAEHRSRLTDVACQMGAVHKFDLTSDVTHLIVGDINTPKYKYVAKMRTDVKVLRAEWVEAVRSSWIQGGDTDIHALEAEYKLPTFFGLSICITGFEDLDFRSHLEKTVCAHGAEFRRDLTKAVTHLIAFACEGNKYQFAIQWGIKVVSLKWLEDSIERSMALDETLYDPLLPIEKQGIGAWNRSQPTVVERIAKPQDSLPTRLPPRTRKLRKVASLKLGGQTEGIWSAIVPNPSTTAESKNNSQYEGSQHLTPASQQNLLDTKSFASETTVPGRHDSVSRESKPPPAAEAKKAPSKGFWDNCRFYITGFTTEQTQILEIHLIAQDACISPSLDDLLKHKNQLFMVVPYDLPRRGIPRIDEDLEELEIVTDMWVERCLRSQAFVAPEAHITSTPFPRFPIPAFQGMRICSTGFSGIDLLHLSKLVNLLGATYDEYLTANASVLICNTSTPSPEKLRHVFEWNIPPVIADWLWISVQTGEKKPFHPYLIPNKRSVSQEAQRLTAEEVQTAPLGHYPIDQDFTQVLQNRGRDGKESEADDMETQPTAPQAKASTTVPPKPSRSPSPWKETSQPIPAASPAPLPPDDSTPKPIANSETKISLNTAISELLKQKRLRTQNTIGDMDVPVRSQRRRKLLGRASSSCSALTTTDAQRGLSRASSIDTLNEDGYGSVIDGLDSPSTKAPSFVSLAPQKVEITHPEQMEAQQMLRRRLALFQSNSANGEFAEKAVGEDEPLPLTQLEYDDPDAVAMREMISNQSPRNDEVDEGTGPGGSRAGRKLIIGKLQDCRGGRNTRSRKLEGW</sequence>
<comment type="caution">
    <text evidence="4">The sequence shown here is derived from an EMBL/GenBank/DDBJ whole genome shotgun (WGS) entry which is preliminary data.</text>
</comment>
<dbReference type="CDD" id="cd17731">
    <property type="entry name" value="BRCT_TopBP1_rpt2_like"/>
    <property type="match status" value="1"/>
</dbReference>
<dbReference type="Proteomes" id="UP000243519">
    <property type="component" value="Unassembled WGS sequence"/>
</dbReference>
<feature type="region of interest" description="Disordered" evidence="2">
    <location>
        <begin position="258"/>
        <end position="285"/>
    </location>
</feature>
<evidence type="ECO:0000313" key="5">
    <source>
        <dbReference type="Proteomes" id="UP000243519"/>
    </source>
</evidence>
<dbReference type="Pfam" id="PF12738">
    <property type="entry name" value="PTCB-BRCT"/>
    <property type="match status" value="3"/>
</dbReference>
<dbReference type="InterPro" id="IPR036420">
    <property type="entry name" value="BRCT_dom_sf"/>
</dbReference>
<dbReference type="AlphaFoldDB" id="A0A178FDI7"/>
<feature type="domain" description="BRCT" evidence="3">
    <location>
        <begin position="16"/>
        <end position="89"/>
    </location>
</feature>
<feature type="compositionally biased region" description="Polar residues" evidence="2">
    <location>
        <begin position="571"/>
        <end position="584"/>
    </location>
</feature>
<proteinExistence type="predicted"/>
<gene>
    <name evidence="4" type="ORF">A7D00_5467</name>
</gene>
<dbReference type="PROSITE" id="PS50172">
    <property type="entry name" value="BRCT"/>
    <property type="match status" value="3"/>
</dbReference>
<dbReference type="GO" id="GO:0006270">
    <property type="term" value="P:DNA replication initiation"/>
    <property type="evidence" value="ECO:0007669"/>
    <property type="project" value="TreeGrafter"/>
</dbReference>
<protein>
    <recommendedName>
        <fullName evidence="3">BRCT domain-containing protein</fullName>
    </recommendedName>
</protein>
<evidence type="ECO:0000259" key="3">
    <source>
        <dbReference type="PROSITE" id="PS50172"/>
    </source>
</evidence>
<dbReference type="Gene3D" id="3.40.50.10190">
    <property type="entry name" value="BRCT domain"/>
    <property type="match status" value="4"/>
</dbReference>
<dbReference type="GO" id="GO:0033314">
    <property type="term" value="P:mitotic DNA replication checkpoint signaling"/>
    <property type="evidence" value="ECO:0007669"/>
    <property type="project" value="TreeGrafter"/>
</dbReference>
<feature type="region of interest" description="Disordered" evidence="2">
    <location>
        <begin position="300"/>
        <end position="325"/>
    </location>
</feature>
<feature type="compositionally biased region" description="Basic and acidic residues" evidence="2">
    <location>
        <begin position="304"/>
        <end position="314"/>
    </location>
</feature>
<dbReference type="CDD" id="cd18433">
    <property type="entry name" value="BRCT_Rad4_rpt3"/>
    <property type="match status" value="1"/>
</dbReference>
<organism evidence="4 5">
    <name type="scientific">Trichophyton violaceum</name>
    <dbReference type="NCBI Taxonomy" id="34388"/>
    <lineage>
        <taxon>Eukaryota</taxon>
        <taxon>Fungi</taxon>
        <taxon>Dikarya</taxon>
        <taxon>Ascomycota</taxon>
        <taxon>Pezizomycotina</taxon>
        <taxon>Eurotiomycetes</taxon>
        <taxon>Eurotiomycetidae</taxon>
        <taxon>Onygenales</taxon>
        <taxon>Arthrodermataceae</taxon>
        <taxon>Trichophyton</taxon>
    </lineage>
</organism>
<dbReference type="GO" id="GO:0007095">
    <property type="term" value="P:mitotic G2 DNA damage checkpoint signaling"/>
    <property type="evidence" value="ECO:0007669"/>
    <property type="project" value="TreeGrafter"/>
</dbReference>
<name>A0A178FDI7_TRIVO</name>
<dbReference type="InterPro" id="IPR059215">
    <property type="entry name" value="BRCT2_TopBP1-like"/>
</dbReference>
<evidence type="ECO:0000256" key="1">
    <source>
        <dbReference type="ARBA" id="ARBA00022737"/>
    </source>
</evidence>
<reference evidence="4 5" key="1">
    <citation type="submission" date="2016-05" db="EMBL/GenBank/DDBJ databases">
        <title>Genome sequencing of Trichophyton violaceum CMCC(F)T3l isolated from hair.</title>
        <authorList>
            <person name="Zhan P."/>
            <person name="Tao Y."/>
            <person name="Liu W."/>
        </authorList>
    </citation>
    <scope>NUCLEOTIDE SEQUENCE [LARGE SCALE GENOMIC DNA]</scope>
    <source>
        <strain evidence="5">CMCC(F)T3l</strain>
    </source>
</reference>
<feature type="region of interest" description="Disordered" evidence="2">
    <location>
        <begin position="782"/>
        <end position="829"/>
    </location>
</feature>
<feature type="compositionally biased region" description="Polar residues" evidence="2">
    <location>
        <begin position="263"/>
        <end position="285"/>
    </location>
</feature>
<feature type="domain" description="BRCT" evidence="3">
    <location>
        <begin position="433"/>
        <end position="518"/>
    </location>
</feature>
<keyword evidence="1" id="KW-0677">Repeat</keyword>
<evidence type="ECO:0000256" key="2">
    <source>
        <dbReference type="SAM" id="MobiDB-lite"/>
    </source>
</evidence>
<dbReference type="InterPro" id="IPR001357">
    <property type="entry name" value="BRCT_dom"/>
</dbReference>
<dbReference type="SMART" id="SM00292">
    <property type="entry name" value="BRCT"/>
    <property type="match status" value="4"/>
</dbReference>
<feature type="region of interest" description="Disordered" evidence="2">
    <location>
        <begin position="557"/>
        <end position="626"/>
    </location>
</feature>
<keyword evidence="5" id="KW-1185">Reference proteome</keyword>
<dbReference type="PANTHER" id="PTHR13561">
    <property type="entry name" value="DNA REPLICATION REGULATOR DPB11-RELATED"/>
    <property type="match status" value="1"/>
</dbReference>